<name>A0ABV6X933_9ACTN</name>
<evidence type="ECO:0000259" key="1">
    <source>
        <dbReference type="PROSITE" id="PS51664"/>
    </source>
</evidence>
<evidence type="ECO:0000313" key="2">
    <source>
        <dbReference type="EMBL" id="MFC1434795.1"/>
    </source>
</evidence>
<dbReference type="InterPro" id="IPR003776">
    <property type="entry name" value="YcaO-like_dom"/>
</dbReference>
<dbReference type="InterPro" id="IPR022291">
    <property type="entry name" value="Bacteriocin_synth_cyclodeHase"/>
</dbReference>
<evidence type="ECO:0000313" key="3">
    <source>
        <dbReference type="Proteomes" id="UP001592530"/>
    </source>
</evidence>
<dbReference type="RefSeq" id="WP_380557347.1">
    <property type="nucleotide sequence ID" value="NZ_JBHEZY010000015.1"/>
</dbReference>
<comment type="caution">
    <text evidence="2">The sequence shown here is derived from an EMBL/GenBank/DDBJ whole genome shotgun (WGS) entry which is preliminary data.</text>
</comment>
<sequence length="746" mass="77763">MAAAAYEAVAGTRPRVRRDVLYTQVPEGVVFHNSDGGFQLTSKSAYRFSTLIVPHLNGENRVSDICQGLGDPQRAMVGELVQTLYDRGFARDVPEPAEQDGAAGPEPEAAERFARQIAYIDHYADGADARFARFRGTRVAVLGEDLVARWCVLSLVRNGAAVIGVLPGLEASKHQFAEVAAEAEELAKAGCPVELLRIGTPDRGRPLDWTDLEGYDLVVVTGGVLAPQRLLPLLRAGVPEGRTLLPAWVFGERAVLGPLMTHGSTGCWACAALRLGGDETGSAADLWSGLALSGAGATHPAAPGVRPGRPLAAMLGNLLGYEVFRLTTEALPAETRGQLILQDMRSLDVAAEPLLPHPRCPFCRTAGEPAAEPVDLGTAGLSAIPMPTLATAHESDALVEELERRSNLLVRPNAGVFSRFADEPLTQTPLKLSSLELRLGHAGPRRISAFDVHHVAGARMRVLEAAAVVYAEQVAPLPGLLTGDGSAAAGERLPLITDLSTVSGTGVGAAATPAWTTATSLLSKERVLVPTAAVQSFGPYNQDRSHLPSSAGTGAGGSLPDAAARGLLGALGYDALRRAVRGSAARVPLDTLDGDAELTFLVRSAANLGVELDLLDLAEGGRSGVQVLLARSGSEWALGSEPSWQGAAVAALRDLLGRIQLGRESDVLTVDTGDPLLADLDPRTVAVVGEAPADLTGRATGWSAVLERLAAAGRDALLVRTTPADLAAAGLSTARVLLTTGAGRDH</sequence>
<dbReference type="Proteomes" id="UP001592530">
    <property type="component" value="Unassembled WGS sequence"/>
</dbReference>
<dbReference type="NCBIfam" id="TIGR03882">
    <property type="entry name" value="cyclo_dehyd_2"/>
    <property type="match status" value="1"/>
</dbReference>
<dbReference type="Gene3D" id="3.40.50.720">
    <property type="entry name" value="NAD(P)-binding Rossmann-like Domain"/>
    <property type="match status" value="1"/>
</dbReference>
<feature type="domain" description="YcaO" evidence="1">
    <location>
        <begin position="449"/>
        <end position="746"/>
    </location>
</feature>
<dbReference type="PROSITE" id="PS51664">
    <property type="entry name" value="YCAO"/>
    <property type="match status" value="1"/>
</dbReference>
<proteinExistence type="predicted"/>
<organism evidence="2 3">
    <name type="scientific">Streptacidiphilus alkalitolerans</name>
    <dbReference type="NCBI Taxonomy" id="3342712"/>
    <lineage>
        <taxon>Bacteria</taxon>
        <taxon>Bacillati</taxon>
        <taxon>Actinomycetota</taxon>
        <taxon>Actinomycetes</taxon>
        <taxon>Kitasatosporales</taxon>
        <taxon>Streptomycetaceae</taxon>
        <taxon>Streptacidiphilus</taxon>
    </lineage>
</organism>
<dbReference type="Pfam" id="PF02624">
    <property type="entry name" value="YcaO"/>
    <property type="match status" value="1"/>
</dbReference>
<protein>
    <submittedName>
        <fullName evidence="2">TOMM leader peptide-binding protein</fullName>
    </submittedName>
</protein>
<dbReference type="EMBL" id="JBHEZY010000015">
    <property type="protein sequence ID" value="MFC1434795.1"/>
    <property type="molecule type" value="Genomic_DNA"/>
</dbReference>
<accession>A0ABV6X933</accession>
<gene>
    <name evidence="2" type="ORF">ACEZDB_29545</name>
</gene>
<reference evidence="2 3" key="1">
    <citation type="submission" date="2024-09" db="EMBL/GenBank/DDBJ databases">
        <authorList>
            <person name="Lee S.D."/>
        </authorList>
    </citation>
    <scope>NUCLEOTIDE SEQUENCE [LARGE SCALE GENOMIC DNA]</scope>
    <source>
        <strain evidence="2 3">N1-3</strain>
    </source>
</reference>